<dbReference type="Proteomes" id="UP000663852">
    <property type="component" value="Unassembled WGS sequence"/>
</dbReference>
<comment type="caution">
    <text evidence="3">The sequence shown here is derived from an EMBL/GenBank/DDBJ whole genome shotgun (WGS) entry which is preliminary data.</text>
</comment>
<evidence type="ECO:0000256" key="1">
    <source>
        <dbReference type="SAM" id="Phobius"/>
    </source>
</evidence>
<dbReference type="AlphaFoldDB" id="A0A815U9J4"/>
<gene>
    <name evidence="2" type="ORF">EDS130_LOCUS32404</name>
    <name evidence="3" type="ORF">XAT740_LOCUS40700</name>
</gene>
<keyword evidence="4" id="KW-1185">Reference proteome</keyword>
<dbReference type="EMBL" id="CAJNOJ010000248">
    <property type="protein sequence ID" value="CAF1334951.1"/>
    <property type="molecule type" value="Genomic_DNA"/>
</dbReference>
<accession>A0A815U9J4</accession>
<feature type="transmembrane region" description="Helical" evidence="1">
    <location>
        <begin position="52"/>
        <end position="69"/>
    </location>
</feature>
<evidence type="ECO:0008006" key="5">
    <source>
        <dbReference type="Google" id="ProtNLM"/>
    </source>
</evidence>
<feature type="transmembrane region" description="Helical" evidence="1">
    <location>
        <begin position="138"/>
        <end position="160"/>
    </location>
</feature>
<reference evidence="3" key="1">
    <citation type="submission" date="2021-02" db="EMBL/GenBank/DDBJ databases">
        <authorList>
            <person name="Nowell W R."/>
        </authorList>
    </citation>
    <scope>NUCLEOTIDE SEQUENCE</scope>
</reference>
<dbReference type="Proteomes" id="UP000663828">
    <property type="component" value="Unassembled WGS sequence"/>
</dbReference>
<protein>
    <recommendedName>
        <fullName evidence="5">PARP catalytic domain-containing protein</fullName>
    </recommendedName>
</protein>
<feature type="transmembrane region" description="Helical" evidence="1">
    <location>
        <begin position="75"/>
        <end position="97"/>
    </location>
</feature>
<evidence type="ECO:0000313" key="2">
    <source>
        <dbReference type="EMBL" id="CAF1334951.1"/>
    </source>
</evidence>
<proteinExistence type="predicted"/>
<evidence type="ECO:0000313" key="4">
    <source>
        <dbReference type="Proteomes" id="UP000663828"/>
    </source>
</evidence>
<dbReference type="SUPFAM" id="SSF56399">
    <property type="entry name" value="ADP-ribosylation"/>
    <property type="match status" value="1"/>
</dbReference>
<evidence type="ECO:0000313" key="3">
    <source>
        <dbReference type="EMBL" id="CAF1519413.1"/>
    </source>
</evidence>
<organism evidence="3 4">
    <name type="scientific">Adineta ricciae</name>
    <name type="common">Rotifer</name>
    <dbReference type="NCBI Taxonomy" id="249248"/>
    <lineage>
        <taxon>Eukaryota</taxon>
        <taxon>Metazoa</taxon>
        <taxon>Spiralia</taxon>
        <taxon>Gnathifera</taxon>
        <taxon>Rotifera</taxon>
        <taxon>Eurotatoria</taxon>
        <taxon>Bdelloidea</taxon>
        <taxon>Adinetida</taxon>
        <taxon>Adinetidae</taxon>
        <taxon>Adineta</taxon>
    </lineage>
</organism>
<keyword evidence="1" id="KW-1133">Transmembrane helix</keyword>
<sequence>MCSNSCFYHSLVYLHVFTAIFESATTIGLFVLISITHQELFFKIEHPQDGDLQAVGTINIIIIVVLFLAGAIRTIILTVFVFLVLLMPSVCFCMLCIPHCRNPYCKLLRSRSTNRFLSFNCNCPCYRARPKLRFQMQFVLIIFISCIRIAMIIFCFIIQHNITTKSLAVIVAISFFFLIITSLLDFYHYHVWWHYKPILSKTTKHFEMPTTPLSKKHQRFIPYHLLGDNRTTHFGDKACSNTRCQNRDLEHIFIFHFKGYNPQPRYFDLDEKTRYIGFHQTNPESAIQIAHSDFRISVKHECTMLGHGIYFARSREGTDRKANRQGAFICAEINMGRVLRVNAHERNLYRGKKDWWATHDSAYFCHQDATLDEFCIKDSSQILKWIMVIEKNDSKVELYGLNQEFDDTKCSCI</sequence>
<keyword evidence="1" id="KW-0472">Membrane</keyword>
<dbReference type="EMBL" id="CAJNOR010004661">
    <property type="protein sequence ID" value="CAF1519413.1"/>
    <property type="molecule type" value="Genomic_DNA"/>
</dbReference>
<name>A0A815U9J4_ADIRI</name>
<feature type="transmembrane region" description="Helical" evidence="1">
    <location>
        <begin position="12"/>
        <end position="32"/>
    </location>
</feature>
<keyword evidence="1" id="KW-0812">Transmembrane</keyword>
<feature type="transmembrane region" description="Helical" evidence="1">
    <location>
        <begin position="166"/>
        <end position="187"/>
    </location>
</feature>
<dbReference type="Gene3D" id="3.90.228.10">
    <property type="match status" value="1"/>
</dbReference>